<dbReference type="Gene3D" id="3.30.160.360">
    <property type="match status" value="1"/>
</dbReference>
<dbReference type="Gene3D" id="3.30.40.10">
    <property type="entry name" value="Zinc/RING finger domain, C3HC4 (zinc finger)"/>
    <property type="match status" value="4"/>
</dbReference>
<dbReference type="GO" id="GO:0008276">
    <property type="term" value="F:protein methyltransferase activity"/>
    <property type="evidence" value="ECO:0007669"/>
    <property type="project" value="UniProtKB-ARBA"/>
</dbReference>
<feature type="compositionally biased region" description="Polar residues" evidence="15">
    <location>
        <begin position="2324"/>
        <end position="2336"/>
    </location>
</feature>
<feature type="compositionally biased region" description="Low complexity" evidence="15">
    <location>
        <begin position="2371"/>
        <end position="2382"/>
    </location>
</feature>
<evidence type="ECO:0000256" key="3">
    <source>
        <dbReference type="ARBA" id="ARBA00022679"/>
    </source>
</evidence>
<evidence type="ECO:0000256" key="6">
    <source>
        <dbReference type="ARBA" id="ARBA00022737"/>
    </source>
</evidence>
<feature type="compositionally biased region" description="Low complexity" evidence="15">
    <location>
        <begin position="2244"/>
        <end position="2278"/>
    </location>
</feature>
<dbReference type="InterPro" id="IPR011011">
    <property type="entry name" value="Znf_FYVE_PHD"/>
</dbReference>
<dbReference type="Pfam" id="PF05965">
    <property type="entry name" value="FYRC"/>
    <property type="match status" value="1"/>
</dbReference>
<dbReference type="PROSITE" id="PS50868">
    <property type="entry name" value="POST_SET"/>
    <property type="match status" value="1"/>
</dbReference>
<feature type="region of interest" description="Disordered" evidence="15">
    <location>
        <begin position="1644"/>
        <end position="1669"/>
    </location>
</feature>
<dbReference type="FunCoup" id="A0A1V9X0E2">
    <property type="interactions" value="1037"/>
</dbReference>
<evidence type="ECO:0000256" key="14">
    <source>
        <dbReference type="PROSITE-ProRule" id="PRU00146"/>
    </source>
</evidence>
<feature type="region of interest" description="Disordered" evidence="15">
    <location>
        <begin position="1076"/>
        <end position="1111"/>
    </location>
</feature>
<keyword evidence="11" id="KW-0238">DNA-binding</keyword>
<feature type="compositionally biased region" description="Gly residues" evidence="15">
    <location>
        <begin position="2303"/>
        <end position="2312"/>
    </location>
</feature>
<dbReference type="GO" id="GO:0005700">
    <property type="term" value="C:polytene chromosome"/>
    <property type="evidence" value="ECO:0007669"/>
    <property type="project" value="UniProtKB-ARBA"/>
</dbReference>
<feature type="region of interest" description="Disordered" evidence="15">
    <location>
        <begin position="2673"/>
        <end position="2695"/>
    </location>
</feature>
<evidence type="ECO:0000259" key="20">
    <source>
        <dbReference type="PROSITE" id="PS51805"/>
    </source>
</evidence>
<sequence length="3005" mass="321546">MRVLLLQEEFVGFAKDGSILSSEDPGGGRRPKKRKVVALPSTESDHIDPKRPHLGRSPSTSASRERRSVSGKNLITKDANKESARTTSVDHSQVVGVTGVNKESSVSKGLAKEIREGSGRLNRPSQDSKEQQRSKDKCLDKESRSKERSQHDRNGRTKERPAQEKDANQSSEAKSKPNKEEPEEDPSQDEVRKMASLYTDELLDSDRGSKHKKNAKSSLTSEKDRVEKLLKAQWEARLNRNKLQQQQQQQQQTPPSTSAAVCAVSGPNNAKSVQDSAARRTPSTTSVTASPATQSTAGPGRTGGPTLAKDSAPNVGGVSRKEAAAAATTTPPASTASATSPAAAGRPRIGVRPLLREPRLCLDKKQRCVICSVEKGSAGHLLQEYDQLICKVCFRFFSKFVRVPQHLSCNGETLGNCQLLVAPRCRACWAQSCVRNLQFDGAIKKKLQNFLHEKKDDQLHTPRVVQHPLYPRSQVVHQANGQQQKPQQTTTTTTTTLHPHSSSSPHSVAAEPRTTQQPESRHSLFKEPRPVPPVVRRDTPAFGTQPLRSAPPERVSAQPTSLQAAGRDAVKDGRSVSPTTTTTTTSNAGGRQASPTIVKQSPRELPNETSARVKQVCRRGPGVKRREPLAQASQESLSTPSRAETTSGAGGAVAERSALRRQQVANKKDLTTLVSTPPASLVAMTSVTTTTTTTPTGYKEEAKERRDSSGIVLTRKVRVPVRTHPTKRWENMEPTLDYPGVKPLNWSSLGEDLSRLLNIGLPVIVASPAQLSNVLLCFVCASSVKHNSALYCAMCCEPYHTFCVQVKEADSVNPLSWLCPKCQACTGCGKRDRRQQMLKCSNCRQVQHARCVQSGYPNAPSKRKAIWTCVRCIRCKSCDTNARVMSGWNFDLQLCAECVSLRQRGNFCPICERCYDADDYDIEMVECARCRKWVHAACENLSPDEYHLLSVLPDSDTFTCTRCGGPDQAGQRRGLLAKATRLLNHKCVLVLNRVHSLSPATMALAGGVMDKASTNGYLSLKAFCHDILQVALRGGVAIKPLREMLLNLLSFYFRDLNDMIDQLLVVVSPSKDVLRGAPGDKDAKPALALPIHPPSEDHHYARTEDDQQQKIKQEDNSLVSGDFFVVVSLTSQTVLYILLDELDSVVRSEEGAVRQTEHPRNDSFEPDQCRQDGRVCSLCGSRGDDADCAGRLLYLGCDCWGHANCVLWSAEVYQDANGFLHNVYMAMTRGRFLKCELCSANGATIGCCERNCAANYHFRCALRAGAVFCRDKSVFCLKHSRLQGGIEPVRQEELLACERPMYVDQTELKNSLGRHKTWSQGARPALVRVCIGGLIVEALGHIELASDFDPDVLVPVDFRCRRVFWSVANAAKRAEYRLSTRQVDPKCFNDPLAHTLTDHSAKAIAQPYEVAPSSMVTYDAERELDTRLLEELSRCVHSSNSHIDLTEFLESVTRSLDPDLATSQQQQQQQQLNLVTHQPQHLVHPQQQEQHHLEQQQQPQGHQLTSMGGGLDGNNSSNNNCLSHLLDQQPHQQTHQQQTQPQQLNLGDVDQVLLGASHSCQPTSGGPSHPPTQHQHQGQHASSQQHHNQPSPSVGGGSDATTIAATPTSVPLDAAAMAQQQQQQSTPQDAVSASVAMAGIQVSAAPDGSQQQQQLQQQHQHNHGQAAQSAALVGITTTASGTTAAAAAGTVSVVSGGVLPTGLPATAAQTPAGVHHHHHHHHGCAHLRIAHSCLGHQHTASNMGGAIGCVNSQSVTAVPGHPLTQQQSSGPQHQPSQQQHQPPPQQGALLTAPLQTLLKKRPDGTVSISVEQLNQLNSHLLSNSQLLNHPNARAAATLVSATLAGSGGANNSTPGTLTSGGGGGGALQQMTMNGLSNATSATSALPTAGGPSGVLAAVSQQHQLHHHHHHHHHHPTVSLQSVGCSAAPHTTTTMTTTTTPTTAQLLSPSGASVQLVQQANGNLTLLSSAGGSHLHLRGVGMGDVQGALLSPTGLAGVPGVVAGQLVNKVSPPRPKTILPKAKTVPLTKANLLAAAAAAGGSGLLASPTMTQALAQSSLAALNVQQQHPTAGLSAPQLLGLALPQQSGGSNAPCEVYEVPGGTIIIPKKGVVGAATSTPGGVATALSPQTGGLSYLGSVPLLGQLGQLAVGGQPWPLAAPPPTPTIQLIQTPTGQQAVLLNPFMPTPLIYPQLAVPQPNLLLQPQGGATLAQLVAANQQGARPGLVNTLGAQGLQMLNPGLLQKLQQQTQQQQGSPQQKSGTAAHLTTTKISASSASTTNLGSPLGIRTNQSSTTPMLGVSSARGGGGPGSHGGPSPLPCLPEKSSPSDVVSTTTQDLAEDKGSPRVGHIELGQDGGSSPVQEQHQQPQDTAAQVGAGLLGAHAGPGPGQGASAAHLGGGGASSQPHRPNSMNSNNDRYPEPDSSTNELPLIERMGTCSPLSLPPPQSPFSSSPSPSSSPCDQEDADAESILALLQKAANKIMDAGLQVEVADSCTDDEQQSLSVQMDCTPLNPAAAAAAAPSMHPGQNQHLQQLHLPQQHQGPMQQHQQVHHLDQPGQHLSLMVEQTQQQLADQQHHQSHPLHLHQQQPISLHVPSPLQAGPDHPAESATTPSAPPQVASVIGGSAIGAGGNGGGAGVAQQQHQTMQQPSTAVAEPDAEIVTMFPVVPPPVVPKPAGAGQANGGPGQIPQASSPLALVEGPPTDRPYLIYRLESSDGAYSNESHNVNALWRDLFEQLQLARAAAHLDPLPINAAEVDGYAMMGLRNALVCHLLEQLPGADECRVYEAKYHRWRSLYKNASGCARAEAFDGQRSDHDMFSWLTSYHRHPPQFSSATSTGGRGADRNDVAPTCSKRQTSLDLPDAMRYRHLKDTTKQVAGVYSNCCCCCCCHWELAEYSGEVIRSTLCDLREKYYESRGLGCYMFRMDNDQVVDATVKGNAARFINHSCDPNCYSKMITVDSKKHIVIYALREIRSGEELTYDYKFPIEDDKLQCTCGSRRCRKFMN</sequence>
<keyword evidence="7 14" id="KW-0863">Zinc-finger</keyword>
<dbReference type="SUPFAM" id="SSF57903">
    <property type="entry name" value="FYVE/PHD zinc finger"/>
    <property type="match status" value="3"/>
</dbReference>
<feature type="compositionally biased region" description="Low complexity" evidence="15">
    <location>
        <begin position="1565"/>
        <end position="1593"/>
    </location>
</feature>
<feature type="compositionally biased region" description="Polar residues" evidence="15">
    <location>
        <begin position="2404"/>
        <end position="2427"/>
    </location>
</feature>
<dbReference type="GO" id="GO:0008170">
    <property type="term" value="F:N-methyltransferase activity"/>
    <property type="evidence" value="ECO:0007669"/>
    <property type="project" value="UniProtKB-ARBA"/>
</dbReference>
<keyword evidence="12" id="KW-0804">Transcription</keyword>
<feature type="region of interest" description="Disordered" evidence="15">
    <location>
        <begin position="1845"/>
        <end position="1870"/>
    </location>
</feature>
<keyword evidence="13" id="KW-0539">Nucleus</keyword>
<feature type="compositionally biased region" description="Low complexity" evidence="15">
    <location>
        <begin position="2448"/>
        <end position="2459"/>
    </location>
</feature>
<dbReference type="Proteomes" id="UP000192247">
    <property type="component" value="Unassembled WGS sequence"/>
</dbReference>
<keyword evidence="6" id="KW-0677">Repeat</keyword>
<feature type="compositionally biased region" description="Low complexity" evidence="15">
    <location>
        <begin position="279"/>
        <end position="297"/>
    </location>
</feature>
<dbReference type="PANTHER" id="PTHR45838:SF9">
    <property type="entry name" value="LEUKEMIA PROTEIN, MLL, PUTATIVE-RELATED"/>
    <property type="match status" value="1"/>
</dbReference>
<feature type="compositionally biased region" description="Low complexity" evidence="15">
    <location>
        <begin position="324"/>
        <end position="344"/>
    </location>
</feature>
<feature type="compositionally biased region" description="Polar residues" evidence="15">
    <location>
        <begin position="2356"/>
        <end position="2370"/>
    </location>
</feature>
<dbReference type="PROSITE" id="PS51805">
    <property type="entry name" value="EPHD"/>
    <property type="match status" value="1"/>
</dbReference>
<feature type="region of interest" description="Disordered" evidence="15">
    <location>
        <begin position="2830"/>
        <end position="2852"/>
    </location>
</feature>
<keyword evidence="9" id="KW-0156">Chromatin regulator</keyword>
<name>A0A1V9X0E2_9ACAR</name>
<dbReference type="GO" id="GO:0043565">
    <property type="term" value="F:sequence-specific DNA binding"/>
    <property type="evidence" value="ECO:0007669"/>
    <property type="project" value="InterPro"/>
</dbReference>
<feature type="region of interest" description="Disordered" evidence="15">
    <location>
        <begin position="2244"/>
        <end position="2464"/>
    </location>
</feature>
<feature type="compositionally biased region" description="Polar residues" evidence="15">
    <location>
        <begin position="266"/>
        <end position="275"/>
    </location>
</feature>
<protein>
    <recommendedName>
        <fullName evidence="23">Histone-lysine N-methyltransferase</fullName>
    </recommendedName>
</protein>
<dbReference type="Pfam" id="PF13771">
    <property type="entry name" value="zf-HC5HC2H"/>
    <property type="match status" value="1"/>
</dbReference>
<evidence type="ECO:0000256" key="7">
    <source>
        <dbReference type="ARBA" id="ARBA00022771"/>
    </source>
</evidence>
<evidence type="ECO:0000313" key="21">
    <source>
        <dbReference type="EMBL" id="OQR66888.1"/>
    </source>
</evidence>
<dbReference type="InterPro" id="IPR001628">
    <property type="entry name" value="Znf_hrmn_rcpt"/>
</dbReference>
<accession>A0A1V9X0E2</accession>
<dbReference type="InterPro" id="IPR013083">
    <property type="entry name" value="Znf_RING/FYVE/PHD"/>
</dbReference>
<dbReference type="PROSITE" id="PS50016">
    <property type="entry name" value="ZF_PHD_2"/>
    <property type="match status" value="3"/>
</dbReference>
<feature type="region of interest" description="Disordered" evidence="15">
    <location>
        <begin position="16"/>
        <end position="225"/>
    </location>
</feature>
<keyword evidence="4" id="KW-0949">S-adenosyl-L-methionine</keyword>
<keyword evidence="3" id="KW-0808">Transferase</keyword>
<dbReference type="InterPro" id="IPR003888">
    <property type="entry name" value="FYrich_N"/>
</dbReference>
<dbReference type="GO" id="GO:0008270">
    <property type="term" value="F:zinc ion binding"/>
    <property type="evidence" value="ECO:0007669"/>
    <property type="project" value="UniProtKB-KW"/>
</dbReference>
<proteinExistence type="predicted"/>
<evidence type="ECO:0000256" key="9">
    <source>
        <dbReference type="ARBA" id="ARBA00022853"/>
    </source>
</evidence>
<comment type="subcellular location">
    <subcellularLocation>
        <location evidence="1">Nucleus</location>
    </subcellularLocation>
</comment>
<keyword evidence="5" id="KW-0479">Metal-binding</keyword>
<evidence type="ECO:0000313" key="22">
    <source>
        <dbReference type="Proteomes" id="UP000192247"/>
    </source>
</evidence>
<keyword evidence="8" id="KW-0862">Zinc</keyword>
<feature type="compositionally biased region" description="Polar residues" evidence="15">
    <location>
        <begin position="631"/>
        <end position="647"/>
    </location>
</feature>
<feature type="compositionally biased region" description="Low complexity" evidence="15">
    <location>
        <begin position="1495"/>
        <end position="1506"/>
    </location>
</feature>
<reference evidence="21 22" key="1">
    <citation type="journal article" date="2017" name="Gigascience">
        <title>Draft genome of the honey bee ectoparasitic mite, Tropilaelaps mercedesae, is shaped by the parasitic life history.</title>
        <authorList>
            <person name="Dong X."/>
            <person name="Armstrong S.D."/>
            <person name="Xia D."/>
            <person name="Makepeace B.L."/>
            <person name="Darby A.C."/>
            <person name="Kadowaki T."/>
        </authorList>
    </citation>
    <scope>NUCLEOTIDE SEQUENCE [LARGE SCALE GENOMIC DNA]</scope>
    <source>
        <strain evidence="21">Wuxi-XJTLU</strain>
    </source>
</reference>
<dbReference type="SMART" id="SM00508">
    <property type="entry name" value="PostSET"/>
    <property type="match status" value="1"/>
</dbReference>
<dbReference type="InParanoid" id="A0A1V9X0E2"/>
<dbReference type="Pfam" id="PF00628">
    <property type="entry name" value="PHD"/>
    <property type="match status" value="2"/>
</dbReference>
<dbReference type="GO" id="GO:0032259">
    <property type="term" value="P:methylation"/>
    <property type="evidence" value="ECO:0007669"/>
    <property type="project" value="UniProtKB-KW"/>
</dbReference>
<feature type="domain" description="Post-SET" evidence="18">
    <location>
        <begin position="2989"/>
        <end position="3005"/>
    </location>
</feature>
<evidence type="ECO:0000259" key="18">
    <source>
        <dbReference type="PROSITE" id="PS50868"/>
    </source>
</evidence>
<feature type="compositionally biased region" description="Gly residues" evidence="15">
    <location>
        <begin position="2625"/>
        <end position="2637"/>
    </location>
</feature>
<feature type="compositionally biased region" description="Basic and acidic residues" evidence="15">
    <location>
        <begin position="1094"/>
        <end position="1111"/>
    </location>
</feature>
<evidence type="ECO:0000256" key="12">
    <source>
        <dbReference type="ARBA" id="ARBA00023163"/>
    </source>
</evidence>
<evidence type="ECO:0000256" key="13">
    <source>
        <dbReference type="ARBA" id="ARBA00023242"/>
    </source>
</evidence>
<dbReference type="SMART" id="SM00317">
    <property type="entry name" value="SET"/>
    <property type="match status" value="1"/>
</dbReference>
<dbReference type="PANTHER" id="PTHR45838">
    <property type="entry name" value="HISTONE-LYSINE-N-METHYLTRANSFERASE 2 KMT2 FAMILY MEMBER"/>
    <property type="match status" value="1"/>
</dbReference>
<keyword evidence="10" id="KW-0805">Transcription regulation</keyword>
<feature type="region of interest" description="Disordered" evidence="15">
    <location>
        <begin position="1757"/>
        <end position="1787"/>
    </location>
</feature>
<evidence type="ECO:0000256" key="11">
    <source>
        <dbReference type="ARBA" id="ARBA00023125"/>
    </source>
</evidence>
<evidence type="ECO:0000259" key="16">
    <source>
        <dbReference type="PROSITE" id="PS50016"/>
    </source>
</evidence>
<evidence type="ECO:0000256" key="1">
    <source>
        <dbReference type="ARBA" id="ARBA00004123"/>
    </source>
</evidence>
<dbReference type="PROSITE" id="PS51030">
    <property type="entry name" value="NUCLEAR_REC_DBD_2"/>
    <property type="match status" value="1"/>
</dbReference>
<dbReference type="CDD" id="cd15506">
    <property type="entry name" value="PHD1_KMT2A_like"/>
    <property type="match status" value="1"/>
</dbReference>
<dbReference type="Pfam" id="PF05964">
    <property type="entry name" value="FYRN"/>
    <property type="match status" value="1"/>
</dbReference>
<evidence type="ECO:0000259" key="19">
    <source>
        <dbReference type="PROSITE" id="PS51030"/>
    </source>
</evidence>
<dbReference type="Pfam" id="PF00856">
    <property type="entry name" value="SET"/>
    <property type="match status" value="1"/>
</dbReference>
<dbReference type="FunFam" id="3.30.40.10:FF:000002">
    <property type="entry name" value="Histone-lysine N-methyltransferase"/>
    <property type="match status" value="1"/>
</dbReference>
<gene>
    <name evidence="21" type="ORF">BIW11_13858</name>
</gene>
<evidence type="ECO:0008006" key="23">
    <source>
        <dbReference type="Google" id="ProtNLM"/>
    </source>
</evidence>
<feature type="domain" description="SET" evidence="17">
    <location>
        <begin position="2889"/>
        <end position="2983"/>
    </location>
</feature>
<feature type="compositionally biased region" description="Basic and acidic residues" evidence="15">
    <location>
        <begin position="126"/>
        <end position="180"/>
    </location>
</feature>
<keyword evidence="22" id="KW-1185">Reference proteome</keyword>
<keyword evidence="2" id="KW-0489">Methyltransferase</keyword>
<dbReference type="InterPro" id="IPR034732">
    <property type="entry name" value="EPHD"/>
</dbReference>
<dbReference type="OrthoDB" id="6494153at2759"/>
<feature type="region of interest" description="Disordered" evidence="15">
    <location>
        <begin position="475"/>
        <end position="658"/>
    </location>
</feature>
<dbReference type="SMART" id="SM00542">
    <property type="entry name" value="FYRC"/>
    <property type="match status" value="1"/>
</dbReference>
<evidence type="ECO:0000256" key="2">
    <source>
        <dbReference type="ARBA" id="ARBA00022603"/>
    </source>
</evidence>
<dbReference type="InterPro" id="IPR001214">
    <property type="entry name" value="SET_dom"/>
</dbReference>
<feature type="compositionally biased region" description="Polar residues" evidence="15">
    <location>
        <begin position="586"/>
        <end position="599"/>
    </location>
</feature>
<dbReference type="EMBL" id="MNPL01030687">
    <property type="protein sequence ID" value="OQR66888.1"/>
    <property type="molecule type" value="Genomic_DNA"/>
</dbReference>
<evidence type="ECO:0000259" key="17">
    <source>
        <dbReference type="PROSITE" id="PS50280"/>
    </source>
</evidence>
<dbReference type="STRING" id="418985.A0A1V9X0E2"/>
<comment type="caution">
    <text evidence="21">The sequence shown here is derived from an EMBL/GenBank/DDBJ whole genome shotgun (WGS) entry which is preliminary data.</text>
</comment>
<feature type="region of interest" description="Disordered" evidence="15">
    <location>
        <begin position="1556"/>
        <end position="1604"/>
    </location>
</feature>
<evidence type="ECO:0000256" key="4">
    <source>
        <dbReference type="ARBA" id="ARBA00022691"/>
    </source>
</evidence>
<dbReference type="InterPro" id="IPR001965">
    <property type="entry name" value="Znf_PHD"/>
</dbReference>
<dbReference type="GO" id="GO:0003700">
    <property type="term" value="F:DNA-binding transcription factor activity"/>
    <property type="evidence" value="ECO:0007669"/>
    <property type="project" value="InterPro"/>
</dbReference>
<evidence type="ECO:0000256" key="8">
    <source>
        <dbReference type="ARBA" id="ARBA00022833"/>
    </source>
</evidence>
<dbReference type="GO" id="GO:0005634">
    <property type="term" value="C:nucleus"/>
    <property type="evidence" value="ECO:0007669"/>
    <property type="project" value="UniProtKB-SubCell"/>
</dbReference>
<evidence type="ECO:0000256" key="10">
    <source>
        <dbReference type="ARBA" id="ARBA00023015"/>
    </source>
</evidence>
<dbReference type="InterPro" id="IPR019787">
    <property type="entry name" value="Znf_PHD-finger"/>
</dbReference>
<dbReference type="SUPFAM" id="SSF82199">
    <property type="entry name" value="SET domain"/>
    <property type="match status" value="1"/>
</dbReference>
<feature type="compositionally biased region" description="Low complexity" evidence="15">
    <location>
        <begin position="1513"/>
        <end position="1523"/>
    </location>
</feature>
<dbReference type="PROSITE" id="PS51542">
    <property type="entry name" value="FYRN"/>
    <property type="match status" value="1"/>
</dbReference>
<feature type="compositionally biased region" description="Basic and acidic residues" evidence="15">
    <location>
        <begin position="519"/>
        <end position="539"/>
    </location>
</feature>
<dbReference type="InterPro" id="IPR003616">
    <property type="entry name" value="Post-SET_dom"/>
</dbReference>
<dbReference type="PROSITE" id="PS50280">
    <property type="entry name" value="SET"/>
    <property type="match status" value="1"/>
</dbReference>
<dbReference type="GO" id="GO:0006325">
    <property type="term" value="P:chromatin organization"/>
    <property type="evidence" value="ECO:0007669"/>
    <property type="project" value="UniProtKB-KW"/>
</dbReference>
<feature type="compositionally biased region" description="Low complexity" evidence="15">
    <location>
        <begin position="2584"/>
        <end position="2593"/>
    </location>
</feature>
<feature type="region of interest" description="Disordered" evidence="15">
    <location>
        <begin position="237"/>
        <end position="349"/>
    </location>
</feature>
<dbReference type="PROSITE" id="PS51543">
    <property type="entry name" value="FYRC"/>
    <property type="match status" value="1"/>
</dbReference>
<dbReference type="Gene3D" id="2.170.270.10">
    <property type="entry name" value="SET domain"/>
    <property type="match status" value="1"/>
</dbReference>
<feature type="compositionally biased region" description="Low complexity" evidence="15">
    <location>
        <begin position="1765"/>
        <end position="1780"/>
    </location>
</feature>
<dbReference type="GO" id="GO:0008757">
    <property type="term" value="F:S-adenosylmethionine-dependent methyltransferase activity"/>
    <property type="evidence" value="ECO:0007669"/>
    <property type="project" value="UniProtKB-ARBA"/>
</dbReference>
<organism evidence="21 22">
    <name type="scientific">Tropilaelaps mercedesae</name>
    <dbReference type="NCBI Taxonomy" id="418985"/>
    <lineage>
        <taxon>Eukaryota</taxon>
        <taxon>Metazoa</taxon>
        <taxon>Ecdysozoa</taxon>
        <taxon>Arthropoda</taxon>
        <taxon>Chelicerata</taxon>
        <taxon>Arachnida</taxon>
        <taxon>Acari</taxon>
        <taxon>Parasitiformes</taxon>
        <taxon>Mesostigmata</taxon>
        <taxon>Gamasina</taxon>
        <taxon>Dermanyssoidea</taxon>
        <taxon>Laelapidae</taxon>
        <taxon>Tropilaelaps</taxon>
    </lineage>
</organism>
<feature type="domain" description="PHD-type" evidence="16">
    <location>
        <begin position="905"/>
        <end position="966"/>
    </location>
</feature>
<feature type="domain" description="PHD-type" evidence="16">
    <location>
        <begin position="774"/>
        <end position="825"/>
    </location>
</feature>
<feature type="domain" description="Nuclear receptor" evidence="19">
    <location>
        <begin position="365"/>
        <end position="449"/>
    </location>
</feature>
<feature type="domain" description="PHD-type" evidence="16">
    <location>
        <begin position="822"/>
        <end position="875"/>
    </location>
</feature>
<evidence type="ECO:0000256" key="5">
    <source>
        <dbReference type="ARBA" id="ARBA00022723"/>
    </source>
</evidence>
<dbReference type="SMART" id="SM00249">
    <property type="entry name" value="PHD"/>
    <property type="match status" value="4"/>
</dbReference>
<feature type="region of interest" description="Disordered" evidence="15">
    <location>
        <begin position="1481"/>
        <end position="1523"/>
    </location>
</feature>
<feature type="domain" description="PHD-type" evidence="20">
    <location>
        <begin position="1173"/>
        <end position="1280"/>
    </location>
</feature>
<dbReference type="InterPro" id="IPR046341">
    <property type="entry name" value="SET_dom_sf"/>
</dbReference>
<dbReference type="CDD" id="cd15508">
    <property type="entry name" value="PHD3_KMT2A_like"/>
    <property type="match status" value="1"/>
</dbReference>
<evidence type="ECO:0000256" key="15">
    <source>
        <dbReference type="SAM" id="MobiDB-lite"/>
    </source>
</evidence>
<feature type="compositionally biased region" description="Low complexity" evidence="15">
    <location>
        <begin position="482"/>
        <end position="507"/>
    </location>
</feature>
<dbReference type="InterPro" id="IPR003889">
    <property type="entry name" value="FYrich_C"/>
</dbReference>
<feature type="compositionally biased region" description="Low complexity" evidence="15">
    <location>
        <begin position="1650"/>
        <end position="1669"/>
    </location>
</feature>
<feature type="region of interest" description="Disordered" evidence="15">
    <location>
        <begin position="2566"/>
        <end position="2640"/>
    </location>
</feature>